<comment type="caution">
    <text evidence="1">The sequence shown here is derived from an EMBL/GenBank/DDBJ whole genome shotgun (WGS) entry which is preliminary data.</text>
</comment>
<dbReference type="Gene3D" id="3.80.10.10">
    <property type="entry name" value="Ribonuclease Inhibitor"/>
    <property type="match status" value="1"/>
</dbReference>
<protein>
    <recommendedName>
        <fullName evidence="3">F-box domain-containing protein</fullName>
    </recommendedName>
</protein>
<evidence type="ECO:0008006" key="3">
    <source>
        <dbReference type="Google" id="ProtNLM"/>
    </source>
</evidence>
<proteinExistence type="predicted"/>
<dbReference type="Proteomes" id="UP000310158">
    <property type="component" value="Unassembled WGS sequence"/>
</dbReference>
<accession>A0A4S4LSB2</accession>
<name>A0A4S4LSB2_9AGAM</name>
<evidence type="ECO:0000313" key="2">
    <source>
        <dbReference type="Proteomes" id="UP000310158"/>
    </source>
</evidence>
<sequence>MTGPNNFVYLCVARSKSAPLHLIDFTDRDWELLTHESHRLVSLSFSSLSFYVPTLHAPQLEYLIINLPYLRSKSSKVLRSESELPRLRRLWLCGPCTCSVRRFPSLTHLVLSNREGLSLGTLLDFLRENVMLETLVLDYTHPTLDRASKPCPVYLPRLQHFVMIEELYGRTVQDVVSRISFPPTTTALFDLHCHTGALRPIFLVESYPRPCMLTDDTTISFVAWGQAAWSVFIYNRTYRFKISQNVVYPSPNHFSLPHSISSLHFYIPVVDMTHIRELSIEIASEAREWRPCFFPEISALRKLTVSANTAEDCLHCFAAIRRGELPELKTLCVHLREISGHLVLFPLYRLVRQRKQEGRPLTDVFIRDERLKHPKRFKIDKYVDILEVDSTPSPFRNSSTGCVLADVPDALTRWNWWDEFD</sequence>
<dbReference type="SUPFAM" id="SSF52047">
    <property type="entry name" value="RNI-like"/>
    <property type="match status" value="1"/>
</dbReference>
<gene>
    <name evidence="1" type="ORF">EW146_g5152</name>
</gene>
<reference evidence="1 2" key="1">
    <citation type="submission" date="2019-02" db="EMBL/GenBank/DDBJ databases">
        <title>Genome sequencing of the rare red list fungi Bondarzewia mesenterica.</title>
        <authorList>
            <person name="Buettner E."/>
            <person name="Kellner H."/>
        </authorList>
    </citation>
    <scope>NUCLEOTIDE SEQUENCE [LARGE SCALE GENOMIC DNA]</scope>
    <source>
        <strain evidence="1 2">DSM 108281</strain>
    </source>
</reference>
<organism evidence="1 2">
    <name type="scientific">Bondarzewia mesenterica</name>
    <dbReference type="NCBI Taxonomy" id="1095465"/>
    <lineage>
        <taxon>Eukaryota</taxon>
        <taxon>Fungi</taxon>
        <taxon>Dikarya</taxon>
        <taxon>Basidiomycota</taxon>
        <taxon>Agaricomycotina</taxon>
        <taxon>Agaricomycetes</taxon>
        <taxon>Russulales</taxon>
        <taxon>Bondarzewiaceae</taxon>
        <taxon>Bondarzewia</taxon>
    </lineage>
</organism>
<keyword evidence="2" id="KW-1185">Reference proteome</keyword>
<dbReference type="InterPro" id="IPR032675">
    <property type="entry name" value="LRR_dom_sf"/>
</dbReference>
<dbReference type="AlphaFoldDB" id="A0A4S4LSB2"/>
<evidence type="ECO:0000313" key="1">
    <source>
        <dbReference type="EMBL" id="THH15292.1"/>
    </source>
</evidence>
<dbReference type="EMBL" id="SGPL01000217">
    <property type="protein sequence ID" value="THH15292.1"/>
    <property type="molecule type" value="Genomic_DNA"/>
</dbReference>